<name>A0AA36HML3_9DINO</name>
<evidence type="ECO:0000313" key="3">
    <source>
        <dbReference type="EMBL" id="CAJ1371936.1"/>
    </source>
</evidence>
<feature type="region of interest" description="Disordered" evidence="1">
    <location>
        <begin position="760"/>
        <end position="779"/>
    </location>
</feature>
<dbReference type="EMBL" id="CAUJNA010000106">
    <property type="protein sequence ID" value="CAJ1371936.1"/>
    <property type="molecule type" value="Genomic_DNA"/>
</dbReference>
<dbReference type="InterPro" id="IPR051425">
    <property type="entry name" value="Formin_Homology"/>
</dbReference>
<feature type="compositionally biased region" description="Basic and acidic residues" evidence="1">
    <location>
        <begin position="932"/>
        <end position="955"/>
    </location>
</feature>
<dbReference type="SMART" id="SM00498">
    <property type="entry name" value="FH2"/>
    <property type="match status" value="1"/>
</dbReference>
<accession>A0AA36HML3</accession>
<organism evidence="3 4">
    <name type="scientific">Effrenium voratum</name>
    <dbReference type="NCBI Taxonomy" id="2562239"/>
    <lineage>
        <taxon>Eukaryota</taxon>
        <taxon>Sar</taxon>
        <taxon>Alveolata</taxon>
        <taxon>Dinophyceae</taxon>
        <taxon>Suessiales</taxon>
        <taxon>Symbiodiniaceae</taxon>
        <taxon>Effrenium</taxon>
    </lineage>
</organism>
<dbReference type="Proteomes" id="UP001178507">
    <property type="component" value="Unassembled WGS sequence"/>
</dbReference>
<dbReference type="SUPFAM" id="SSF52047">
    <property type="entry name" value="RNI-like"/>
    <property type="match status" value="1"/>
</dbReference>
<protein>
    <recommendedName>
        <fullName evidence="2">FH2 domain-containing protein</fullName>
    </recommendedName>
</protein>
<feature type="compositionally biased region" description="Basic and acidic residues" evidence="1">
    <location>
        <begin position="820"/>
        <end position="842"/>
    </location>
</feature>
<dbReference type="PANTHER" id="PTHR45725:SF1">
    <property type="entry name" value="DISHEVELLED ASSOCIATED ACTIVATOR OF MORPHOGENESIS, ISOFORM D"/>
    <property type="match status" value="1"/>
</dbReference>
<dbReference type="PROSITE" id="PS51444">
    <property type="entry name" value="FH2"/>
    <property type="match status" value="1"/>
</dbReference>
<dbReference type="InterPro" id="IPR042201">
    <property type="entry name" value="FH2_Formin_sf"/>
</dbReference>
<dbReference type="Gene3D" id="3.80.10.10">
    <property type="entry name" value="Ribonuclease Inhibitor"/>
    <property type="match status" value="1"/>
</dbReference>
<dbReference type="Pfam" id="PF02181">
    <property type="entry name" value="FH2"/>
    <property type="match status" value="1"/>
</dbReference>
<dbReference type="SMART" id="SM00368">
    <property type="entry name" value="LRR_RI"/>
    <property type="match status" value="4"/>
</dbReference>
<dbReference type="Pfam" id="PF13516">
    <property type="entry name" value="LRR_6"/>
    <property type="match status" value="1"/>
</dbReference>
<evidence type="ECO:0000256" key="1">
    <source>
        <dbReference type="SAM" id="MobiDB-lite"/>
    </source>
</evidence>
<dbReference type="InterPro" id="IPR015425">
    <property type="entry name" value="FH2_Formin"/>
</dbReference>
<dbReference type="SUPFAM" id="SSF101447">
    <property type="entry name" value="Formin homology 2 domain (FH2 domain)"/>
    <property type="match status" value="1"/>
</dbReference>
<reference evidence="3" key="1">
    <citation type="submission" date="2023-08" db="EMBL/GenBank/DDBJ databases">
        <authorList>
            <person name="Chen Y."/>
            <person name="Shah S."/>
            <person name="Dougan E. K."/>
            <person name="Thang M."/>
            <person name="Chan C."/>
        </authorList>
    </citation>
    <scope>NUCLEOTIDE SEQUENCE</scope>
</reference>
<feature type="compositionally biased region" description="Low complexity" evidence="1">
    <location>
        <begin position="988"/>
        <end position="1002"/>
    </location>
</feature>
<keyword evidence="4" id="KW-1185">Reference proteome</keyword>
<dbReference type="InterPro" id="IPR001611">
    <property type="entry name" value="Leu-rich_rpt"/>
</dbReference>
<feature type="region of interest" description="Disordered" evidence="1">
    <location>
        <begin position="683"/>
        <end position="733"/>
    </location>
</feature>
<feature type="compositionally biased region" description="Basic and acidic residues" evidence="1">
    <location>
        <begin position="855"/>
        <end position="870"/>
    </location>
</feature>
<feature type="compositionally biased region" description="Polar residues" evidence="1">
    <location>
        <begin position="696"/>
        <end position="707"/>
    </location>
</feature>
<feature type="region of interest" description="Disordered" evidence="1">
    <location>
        <begin position="811"/>
        <end position="843"/>
    </location>
</feature>
<feature type="compositionally biased region" description="Polar residues" evidence="1">
    <location>
        <begin position="327"/>
        <end position="337"/>
    </location>
</feature>
<dbReference type="PANTHER" id="PTHR45725">
    <property type="entry name" value="FORMIN HOMOLOGY 2 FAMILY MEMBER"/>
    <property type="match status" value="1"/>
</dbReference>
<evidence type="ECO:0000313" key="4">
    <source>
        <dbReference type="Proteomes" id="UP001178507"/>
    </source>
</evidence>
<gene>
    <name evidence="3" type="ORF">EVOR1521_LOCUS2118</name>
</gene>
<proteinExistence type="predicted"/>
<feature type="domain" description="FH2" evidence="2">
    <location>
        <begin position="1000"/>
        <end position="1464"/>
    </location>
</feature>
<feature type="compositionally biased region" description="Low complexity" evidence="1">
    <location>
        <begin position="708"/>
        <end position="727"/>
    </location>
</feature>
<comment type="caution">
    <text evidence="3">The sequence shown here is derived from an EMBL/GenBank/DDBJ whole genome shotgun (WGS) entry which is preliminary data.</text>
</comment>
<dbReference type="InterPro" id="IPR032675">
    <property type="entry name" value="LRR_dom_sf"/>
</dbReference>
<feature type="region of interest" description="Disordered" evidence="1">
    <location>
        <begin position="326"/>
        <end position="352"/>
    </location>
</feature>
<feature type="region of interest" description="Disordered" evidence="1">
    <location>
        <begin position="855"/>
        <end position="1007"/>
    </location>
</feature>
<dbReference type="Gene3D" id="1.20.58.2220">
    <property type="entry name" value="Formin, FH2 domain"/>
    <property type="match status" value="1"/>
</dbReference>
<sequence>MHASLSSSSRCVSRLSLPQVSASEGADELEAWLVNVRLDGSLTSCEEVAAAGRQLGDQAFSRFVASLLSASVELARRLPQAAGFKILCMDFSGNRLTERAAAALAECLAWMREHFGGHVLTSLNLSDNQIGPAGAEELAIHFFPQQGTREYELGLSSNPLGDVGARGVASAIQRRRCPAVLHLRAVGLGQNGCRSLMECAPMLKALDLRGNEIAEAELRALAAKLPEPLRLLPQLDLHPGRAAREPEAKEARAKAVLQRARLALGERPVEPGGRQEPGAVAPRDAKASSEVQRCAQRPVQHPLHPVPQPAQHVPMQFHPIQHPVQYPASSRQISSSGLPAEREPPGKTSSAAKAALNRARNVLGRKMANGCEMGPTQTVVAPMQAMMDGPQAMPSAQAVLPAKYATLVQQAMPAAQQATPVQQQAMPSVQQEVMLSEKPRATSVEQEAMPSTQQEVNFPEKPQATPVHQQAMQAAQQESRLSQQQAMPAAQWKSLVQQQAMLAAQQEVMLSEKPRATFVEQEAMPSTQQEVNFPEKPQATPVHMQALQAAQQESRLSQQQAMPAAQWEQAMLAAQQEVMLAEKPPATFVEQEAMPSMNQEVNFPEKPQATPVHMQALQAAQQESALSQQQAMPAAQWESLVQQQTMLAVQQEVMLAENPQATVQQEAMPSAQQEVMLSQEKQAKPLHQQAMPAAQRESTLAQQQTTEQPEAMPLAAPAQQQASAQGQVSQGLPPSDAYERACLEVSSLQSALRQLEGGLGCPREAREREPEAEEPDAEALAMPERTVRLEREVAELREDVRRIEHTVTSLQAEPEQEDVIESRLWREKEPEENKEPEEKLIDENSCSIASIAALKAEKDQRESERLDMLRRGLPCTDTAPEAADSVPDAPDIKPLAAPEKPEGLADSPTTAKAPPKGKGKGKGPPLPAPKASPKEGPKGGKSDEQTENSAKDEKAPAALQLPPPAKGKGKGKGKGGKGGPPAPPAKGPAPKSGPLAKAAAPKAESKAPFHKRLYWKQVDIDAEGTIFSESRSRANTVGALDFSALSRILEAEKTKGSQLQRRSSGVLSKAQMRNVGTKVLSDHRARNMAIVLKRMPTSTGDLVAVLRALRWEEDRISSDDLEQILEAIPTQEEAKKLREHSEPEACQKLRDVEQMVMPLTQLTRASARVRVLCIARNARPQFKATMRSLARIRAACSAIQRSGMLRNVMVLALQLGNFINTGDSKKGAKAIAISSLLALRDFKCDGISSLHFLCFSLIQSKADAAQTLLRELQPAEKIAKMQVQGLSAAMKSFARDLETIKSECQNFVAEYEGEDCESTACGSAEDDDKDFGEELAEVQAVAAAAACDLLESPLKAKADEDATRWVEDVMKIRGSAQRRLRCMRRILEKLYNLLKADMESTAEQVHATLRFCGVQLKASQEVPPDLEALLSNLSEFTKVFKEHWDEVKKNMSHYQRLFSDDAAQ</sequence>
<evidence type="ECO:0000259" key="2">
    <source>
        <dbReference type="PROSITE" id="PS51444"/>
    </source>
</evidence>